<name>A0A0R3PFN0_ANGCS</name>
<dbReference type="SUPFAM" id="SSF51569">
    <property type="entry name" value="Aldolase"/>
    <property type="match status" value="1"/>
</dbReference>
<dbReference type="Gene3D" id="3.20.20.70">
    <property type="entry name" value="Aldolase class I"/>
    <property type="match status" value="1"/>
</dbReference>
<proteinExistence type="predicted"/>
<reference evidence="4" key="1">
    <citation type="submission" date="2017-02" db="UniProtKB">
        <authorList>
            <consortium name="WormBaseParasite"/>
        </authorList>
    </citation>
    <scope>IDENTIFICATION</scope>
</reference>
<reference evidence="2 3" key="2">
    <citation type="submission" date="2018-11" db="EMBL/GenBank/DDBJ databases">
        <authorList>
            <consortium name="Pathogen Informatics"/>
        </authorList>
    </citation>
    <scope>NUCLEOTIDE SEQUENCE [LARGE SCALE GENOMIC DNA]</scope>
    <source>
        <strain evidence="2 3">Costa Rica</strain>
    </source>
</reference>
<sequence>MDIPRIRVDEKAFRWALNEDAMATEKLAEGIRNFSKDARALEDIVKEML</sequence>
<protein>
    <submittedName>
        <fullName evidence="4">Transaldolase</fullName>
    </submittedName>
</protein>
<evidence type="ECO:0000313" key="4">
    <source>
        <dbReference type="WBParaSite" id="ACOC_0000300201-mRNA-1"/>
    </source>
</evidence>
<dbReference type="AlphaFoldDB" id="A0A0R3PFN0"/>
<dbReference type="InterPro" id="IPR001585">
    <property type="entry name" value="TAL/FSA"/>
</dbReference>
<dbReference type="EMBL" id="UYYA01000748">
    <property type="protein sequence ID" value="VDM54588.1"/>
    <property type="molecule type" value="Genomic_DNA"/>
</dbReference>
<gene>
    <name evidence="2" type="ORF">ACOC_LOCUS3003</name>
</gene>
<organism evidence="4">
    <name type="scientific">Angiostrongylus costaricensis</name>
    <name type="common">Nematode worm</name>
    <dbReference type="NCBI Taxonomy" id="334426"/>
    <lineage>
        <taxon>Eukaryota</taxon>
        <taxon>Metazoa</taxon>
        <taxon>Ecdysozoa</taxon>
        <taxon>Nematoda</taxon>
        <taxon>Chromadorea</taxon>
        <taxon>Rhabditida</taxon>
        <taxon>Rhabditina</taxon>
        <taxon>Rhabditomorpha</taxon>
        <taxon>Strongyloidea</taxon>
        <taxon>Metastrongylidae</taxon>
        <taxon>Angiostrongylus</taxon>
    </lineage>
</organism>
<dbReference type="GO" id="GO:0005975">
    <property type="term" value="P:carbohydrate metabolic process"/>
    <property type="evidence" value="ECO:0007669"/>
    <property type="project" value="InterPro"/>
</dbReference>
<dbReference type="InterPro" id="IPR013785">
    <property type="entry name" value="Aldolase_TIM"/>
</dbReference>
<evidence type="ECO:0000313" key="2">
    <source>
        <dbReference type="EMBL" id="VDM54588.1"/>
    </source>
</evidence>
<dbReference type="STRING" id="334426.A0A0R3PFN0"/>
<dbReference type="WBParaSite" id="ACOC_0000300201-mRNA-1">
    <property type="protein sequence ID" value="ACOC_0000300201-mRNA-1"/>
    <property type="gene ID" value="ACOC_0000300201"/>
</dbReference>
<evidence type="ECO:0000256" key="1">
    <source>
        <dbReference type="ARBA" id="ARBA00023270"/>
    </source>
</evidence>
<dbReference type="Proteomes" id="UP000267027">
    <property type="component" value="Unassembled WGS sequence"/>
</dbReference>
<dbReference type="OrthoDB" id="2015515at2759"/>
<accession>A0A0R3PFN0</accession>
<dbReference type="Pfam" id="PF00923">
    <property type="entry name" value="TAL_FSA"/>
    <property type="match status" value="1"/>
</dbReference>
<evidence type="ECO:0000313" key="3">
    <source>
        <dbReference type="Proteomes" id="UP000267027"/>
    </source>
</evidence>
<keyword evidence="3" id="KW-1185">Reference proteome</keyword>
<keyword evidence="1" id="KW-0704">Schiff base</keyword>